<evidence type="ECO:0000256" key="5">
    <source>
        <dbReference type="ARBA" id="ARBA00023242"/>
    </source>
</evidence>
<dbReference type="PROSITE" id="PS50157">
    <property type="entry name" value="ZINC_FINGER_C2H2_2"/>
    <property type="match status" value="2"/>
</dbReference>
<evidence type="ECO:0000313" key="13">
    <source>
        <dbReference type="RefSeq" id="XP_033579734.1"/>
    </source>
</evidence>
<dbReference type="Pfam" id="PF00172">
    <property type="entry name" value="Zn_clus"/>
    <property type="match status" value="1"/>
</dbReference>
<feature type="domain" description="Zn(2)-C6 fungal-type" evidence="9">
    <location>
        <begin position="104"/>
        <end position="133"/>
    </location>
</feature>
<feature type="compositionally biased region" description="Low complexity" evidence="8">
    <location>
        <begin position="187"/>
        <end position="202"/>
    </location>
</feature>
<dbReference type="GO" id="GO:0008270">
    <property type="term" value="F:zinc ion binding"/>
    <property type="evidence" value="ECO:0007669"/>
    <property type="project" value="UniProtKB-KW"/>
</dbReference>
<dbReference type="InterPro" id="IPR036236">
    <property type="entry name" value="Znf_C2H2_sf"/>
</dbReference>
<dbReference type="RefSeq" id="XP_033579734.1">
    <property type="nucleotide sequence ID" value="XM_033727872.1"/>
</dbReference>
<keyword evidence="5" id="KW-0539">Nucleus</keyword>
<dbReference type="SMART" id="SM00355">
    <property type="entry name" value="ZnF_C2H2"/>
    <property type="match status" value="2"/>
</dbReference>
<dbReference type="AlphaFoldDB" id="A0A6A6YVI1"/>
<dbReference type="GeneID" id="54468765"/>
<evidence type="ECO:0000259" key="9">
    <source>
        <dbReference type="PROSITE" id="PS50048"/>
    </source>
</evidence>
<feature type="region of interest" description="Disordered" evidence="8">
    <location>
        <begin position="1"/>
        <end position="32"/>
    </location>
</feature>
<dbReference type="SUPFAM" id="SSF57701">
    <property type="entry name" value="Zn2/Cys6 DNA-binding domain"/>
    <property type="match status" value="1"/>
</dbReference>
<feature type="domain" description="C2H2-type" evidence="10">
    <location>
        <begin position="63"/>
        <end position="86"/>
    </location>
</feature>
<keyword evidence="3" id="KW-0805">Transcription regulation</keyword>
<keyword evidence="6" id="KW-0863">Zinc-finger</keyword>
<dbReference type="PANTHER" id="PTHR47660">
    <property type="entry name" value="TRANSCRIPTION FACTOR WITH C2H2 AND ZN(2)-CYS(6) DNA BINDING DOMAIN (EUROFUNG)-RELATED-RELATED"/>
    <property type="match status" value="1"/>
</dbReference>
<feature type="domain" description="C2H2-type" evidence="10">
    <location>
        <begin position="36"/>
        <end position="63"/>
    </location>
</feature>
<evidence type="ECO:0000256" key="4">
    <source>
        <dbReference type="ARBA" id="ARBA00023163"/>
    </source>
</evidence>
<dbReference type="InterPro" id="IPR036864">
    <property type="entry name" value="Zn2-C6_fun-type_DNA-bd_sf"/>
</dbReference>
<dbReference type="Proteomes" id="UP000504636">
    <property type="component" value="Unplaced"/>
</dbReference>
<reference evidence="13" key="2">
    <citation type="submission" date="2020-04" db="EMBL/GenBank/DDBJ databases">
        <authorList>
            <consortium name="NCBI Genome Project"/>
        </authorList>
    </citation>
    <scope>NUCLEOTIDE SEQUENCE</scope>
    <source>
        <strain evidence="13">CBS 304.34</strain>
    </source>
</reference>
<evidence type="ECO:0000259" key="10">
    <source>
        <dbReference type="PROSITE" id="PS50157"/>
    </source>
</evidence>
<dbReference type="OrthoDB" id="10018191at2759"/>
<evidence type="ECO:0000313" key="12">
    <source>
        <dbReference type="Proteomes" id="UP000504636"/>
    </source>
</evidence>
<dbReference type="EMBL" id="MU003697">
    <property type="protein sequence ID" value="KAF2812770.1"/>
    <property type="molecule type" value="Genomic_DNA"/>
</dbReference>
<dbReference type="GO" id="GO:0000981">
    <property type="term" value="F:DNA-binding transcription factor activity, RNA polymerase II-specific"/>
    <property type="evidence" value="ECO:0007669"/>
    <property type="project" value="InterPro"/>
</dbReference>
<dbReference type="InterPro" id="IPR013087">
    <property type="entry name" value="Znf_C2H2_type"/>
</dbReference>
<dbReference type="CDD" id="cd00067">
    <property type="entry name" value="GAL4"/>
    <property type="match status" value="1"/>
</dbReference>
<feature type="compositionally biased region" description="Polar residues" evidence="8">
    <location>
        <begin position="1"/>
        <end position="13"/>
    </location>
</feature>
<evidence type="ECO:0008006" key="14">
    <source>
        <dbReference type="Google" id="ProtNLM"/>
    </source>
</evidence>
<evidence type="ECO:0000256" key="8">
    <source>
        <dbReference type="SAM" id="MobiDB-lite"/>
    </source>
</evidence>
<keyword evidence="12" id="KW-1185">Reference proteome</keyword>
<dbReference type="Gene3D" id="3.30.160.60">
    <property type="entry name" value="Classic Zinc Finger"/>
    <property type="match status" value="1"/>
</dbReference>
<keyword evidence="4" id="KW-0804">Transcription</keyword>
<dbReference type="PROSITE" id="PS00028">
    <property type="entry name" value="ZINC_FINGER_C2H2_1"/>
    <property type="match status" value="2"/>
</dbReference>
<reference evidence="11 13" key="1">
    <citation type="journal article" date="2020" name="Stud. Mycol.">
        <title>101 Dothideomycetes genomes: a test case for predicting lifestyles and emergence of pathogens.</title>
        <authorList>
            <person name="Haridas S."/>
            <person name="Albert R."/>
            <person name="Binder M."/>
            <person name="Bloem J."/>
            <person name="Labutti K."/>
            <person name="Salamov A."/>
            <person name="Andreopoulos B."/>
            <person name="Baker S."/>
            <person name="Barry K."/>
            <person name="Bills G."/>
            <person name="Bluhm B."/>
            <person name="Cannon C."/>
            <person name="Castanera R."/>
            <person name="Culley D."/>
            <person name="Daum C."/>
            <person name="Ezra D."/>
            <person name="Gonzalez J."/>
            <person name="Henrissat B."/>
            <person name="Kuo A."/>
            <person name="Liang C."/>
            <person name="Lipzen A."/>
            <person name="Lutzoni F."/>
            <person name="Magnuson J."/>
            <person name="Mondo S."/>
            <person name="Nolan M."/>
            <person name="Ohm R."/>
            <person name="Pangilinan J."/>
            <person name="Park H.-J."/>
            <person name="Ramirez L."/>
            <person name="Alfaro M."/>
            <person name="Sun H."/>
            <person name="Tritt A."/>
            <person name="Yoshinaga Y."/>
            <person name="Zwiers L.-H."/>
            <person name="Turgeon B."/>
            <person name="Goodwin S."/>
            <person name="Spatafora J."/>
            <person name="Crous P."/>
            <person name="Grigoriev I."/>
        </authorList>
    </citation>
    <scope>NUCLEOTIDE SEQUENCE</scope>
    <source>
        <strain evidence="11 13">CBS 304.34</strain>
    </source>
</reference>
<dbReference type="InterPro" id="IPR001138">
    <property type="entry name" value="Zn2Cys6_DnaBD"/>
</dbReference>
<evidence type="ECO:0000256" key="6">
    <source>
        <dbReference type="PROSITE-ProRule" id="PRU00042"/>
    </source>
</evidence>
<proteinExistence type="predicted"/>
<dbReference type="Gene3D" id="4.10.240.10">
    <property type="entry name" value="Zn(2)-C6 fungal-type DNA-binding domain"/>
    <property type="match status" value="1"/>
</dbReference>
<dbReference type="SMART" id="SM00066">
    <property type="entry name" value="GAL4"/>
    <property type="match status" value="1"/>
</dbReference>
<gene>
    <name evidence="11 13" type="ORF">BDZ99DRAFT_569382</name>
</gene>
<protein>
    <recommendedName>
        <fullName evidence="14">Zn(2)-C6 fungal-type domain-containing protein</fullName>
    </recommendedName>
</protein>
<evidence type="ECO:0000313" key="11">
    <source>
        <dbReference type="EMBL" id="KAF2812770.1"/>
    </source>
</evidence>
<evidence type="ECO:0000256" key="3">
    <source>
        <dbReference type="ARBA" id="ARBA00023015"/>
    </source>
</evidence>
<feature type="compositionally biased region" description="Basic and acidic residues" evidence="8">
    <location>
        <begin position="17"/>
        <end position="31"/>
    </location>
</feature>
<dbReference type="PROSITE" id="PS50048">
    <property type="entry name" value="ZN2_CY6_FUNGAL_2"/>
    <property type="match status" value="1"/>
</dbReference>
<name>A0A6A6YVI1_9PEZI</name>
<keyword evidence="2" id="KW-0862">Zinc</keyword>
<dbReference type="SUPFAM" id="SSF57667">
    <property type="entry name" value="beta-beta-alpha zinc fingers"/>
    <property type="match status" value="1"/>
</dbReference>
<accession>A0A6A6YVI1</accession>
<organism evidence="11">
    <name type="scientific">Mytilinidion resinicola</name>
    <dbReference type="NCBI Taxonomy" id="574789"/>
    <lineage>
        <taxon>Eukaryota</taxon>
        <taxon>Fungi</taxon>
        <taxon>Dikarya</taxon>
        <taxon>Ascomycota</taxon>
        <taxon>Pezizomycotina</taxon>
        <taxon>Dothideomycetes</taxon>
        <taxon>Pleosporomycetidae</taxon>
        <taxon>Mytilinidiales</taxon>
        <taxon>Mytilinidiaceae</taxon>
        <taxon>Mytilinidion</taxon>
    </lineage>
</organism>
<keyword evidence="7" id="KW-0175">Coiled coil</keyword>
<keyword evidence="1" id="KW-0479">Metal-binding</keyword>
<evidence type="ECO:0000256" key="2">
    <source>
        <dbReference type="ARBA" id="ARBA00022833"/>
    </source>
</evidence>
<evidence type="ECO:0000256" key="1">
    <source>
        <dbReference type="ARBA" id="ARBA00022723"/>
    </source>
</evidence>
<feature type="region of interest" description="Disordered" evidence="8">
    <location>
        <begin position="176"/>
        <end position="202"/>
    </location>
</feature>
<evidence type="ECO:0000256" key="7">
    <source>
        <dbReference type="SAM" id="Coils"/>
    </source>
</evidence>
<feature type="coiled-coil region" evidence="7">
    <location>
        <begin position="263"/>
        <end position="315"/>
    </location>
</feature>
<reference evidence="13" key="3">
    <citation type="submission" date="2025-04" db="UniProtKB">
        <authorList>
            <consortium name="RefSeq"/>
        </authorList>
    </citation>
    <scope>IDENTIFICATION</scope>
    <source>
        <strain evidence="13">CBS 304.34</strain>
    </source>
</reference>
<sequence length="451" mass="50403">METGQSHEATLVNNGDLVKRERSRTMDRHSSSDPLFYCQECGRGYKTVESLNCHHKNHSSNKYVCHICQVGFKRKDLLHRHLTQVHKWGSSRRASKPRGGDKRPCVRCSQRKIKCDRLSPCSGCTRGKHSCQYPTPPKSSISPFATIGAFPNPNATTASHVPPNLALSSWSGNLYSQNTDPGRDNHSQLSPETTTTLPSSGTATMWHSPEPQNAAMAYTVVCSGANELPTVRHVRSFSMMETTPPVVKTEAPSQIHHTPPQENVRLREENARLREENARLQENARLRENVGLQEIARLREEIARLEEKIARNRWLNETTVSTQETLSNGSVEITSFNTLSRLLCASRPEDSNFMAQPLYSPTTSTWNFQDSRSATSNSFIAPQPIQHCESYSGKCSVCCCPNFEMDSGRYCTTRFYKDLPPRMCKECGHQDSNHAPPGAQVWAANAGSVLV</sequence>